<keyword evidence="3" id="KW-0548">Nucleotidyltransferase</keyword>
<organism evidence="10">
    <name type="scientific">uncultured Caudovirales phage</name>
    <dbReference type="NCBI Taxonomy" id="2100421"/>
    <lineage>
        <taxon>Viruses</taxon>
        <taxon>Duplodnaviria</taxon>
        <taxon>Heunggongvirae</taxon>
        <taxon>Uroviricota</taxon>
        <taxon>Caudoviricetes</taxon>
        <taxon>Peduoviridae</taxon>
        <taxon>Maltschvirus</taxon>
        <taxon>Maltschvirus maltsch</taxon>
    </lineage>
</organism>
<evidence type="ECO:0000256" key="5">
    <source>
        <dbReference type="ARBA" id="ARBA00022801"/>
    </source>
</evidence>
<evidence type="ECO:0000256" key="7">
    <source>
        <dbReference type="ARBA" id="ARBA00023125"/>
    </source>
</evidence>
<dbReference type="PROSITE" id="PS00116">
    <property type="entry name" value="DNA_POLYMERASE_B"/>
    <property type="match status" value="1"/>
</dbReference>
<dbReference type="InterPro" id="IPR006134">
    <property type="entry name" value="DNA-dir_DNA_pol_B_multi_dom"/>
</dbReference>
<dbReference type="Gene3D" id="3.90.1600.10">
    <property type="entry name" value="Palm domain of DNA polymerase"/>
    <property type="match status" value="1"/>
</dbReference>
<dbReference type="GO" id="GO:0016787">
    <property type="term" value="F:hydrolase activity"/>
    <property type="evidence" value="ECO:0007669"/>
    <property type="project" value="UniProtKB-KW"/>
</dbReference>
<reference evidence="10" key="1">
    <citation type="submission" date="2020-05" db="EMBL/GenBank/DDBJ databases">
        <authorList>
            <person name="Chiriac C."/>
            <person name="Salcher M."/>
            <person name="Ghai R."/>
            <person name="Kavagutti S V."/>
        </authorList>
    </citation>
    <scope>NUCLEOTIDE SEQUENCE</scope>
</reference>
<dbReference type="InterPro" id="IPR023211">
    <property type="entry name" value="DNA_pol_palm_dom_sf"/>
</dbReference>
<dbReference type="SUPFAM" id="SSF56672">
    <property type="entry name" value="DNA/RNA polymerases"/>
    <property type="match status" value="1"/>
</dbReference>
<dbReference type="GO" id="GO:0000166">
    <property type="term" value="F:nucleotide binding"/>
    <property type="evidence" value="ECO:0007669"/>
    <property type="project" value="InterPro"/>
</dbReference>
<dbReference type="InterPro" id="IPR050240">
    <property type="entry name" value="DNA_pol_type-B"/>
</dbReference>
<evidence type="ECO:0000259" key="9">
    <source>
        <dbReference type="Pfam" id="PF00136"/>
    </source>
</evidence>
<evidence type="ECO:0000256" key="4">
    <source>
        <dbReference type="ARBA" id="ARBA00022722"/>
    </source>
</evidence>
<keyword evidence="6 10" id="KW-0239">DNA-directed DNA polymerase</keyword>
<evidence type="ECO:0000256" key="6">
    <source>
        <dbReference type="ARBA" id="ARBA00022932"/>
    </source>
</evidence>
<evidence type="ECO:0000313" key="10">
    <source>
        <dbReference type="EMBL" id="CAB4175526.1"/>
    </source>
</evidence>
<evidence type="ECO:0000256" key="8">
    <source>
        <dbReference type="ARBA" id="ARBA00049244"/>
    </source>
</evidence>
<feature type="domain" description="DNA-directed DNA polymerase family B multifunctional" evidence="9">
    <location>
        <begin position="6"/>
        <end position="107"/>
    </location>
</feature>
<dbReference type="EC" id="2.7.7.7" evidence="1"/>
<keyword evidence="4" id="KW-0540">Nuclease</keyword>
<accession>A0A6J5PZD3</accession>
<dbReference type="PANTHER" id="PTHR10322">
    <property type="entry name" value="DNA POLYMERASE CATALYTIC SUBUNIT"/>
    <property type="match status" value="1"/>
</dbReference>
<proteinExistence type="predicted"/>
<dbReference type="GO" id="GO:0003677">
    <property type="term" value="F:DNA binding"/>
    <property type="evidence" value="ECO:0007669"/>
    <property type="project" value="UniProtKB-KW"/>
</dbReference>
<gene>
    <name evidence="10" type="ORF">UFOVP972_234</name>
</gene>
<dbReference type="Gene3D" id="3.40.1820.10">
    <property type="entry name" value="DnaQ-like 3'-5' exonuclease"/>
    <property type="match status" value="1"/>
</dbReference>
<evidence type="ECO:0000256" key="1">
    <source>
        <dbReference type="ARBA" id="ARBA00012417"/>
    </source>
</evidence>
<dbReference type="GO" id="GO:0004518">
    <property type="term" value="F:nuclease activity"/>
    <property type="evidence" value="ECO:0007669"/>
    <property type="project" value="UniProtKB-KW"/>
</dbReference>
<keyword evidence="7" id="KW-0238">DNA-binding</keyword>
<protein>
    <recommendedName>
        <fullName evidence="1">DNA-directed DNA polymerase</fullName>
        <ecNumber evidence="1">2.7.7.7</ecNumber>
    </recommendedName>
</protein>
<dbReference type="Gene3D" id="1.20.1280.300">
    <property type="match status" value="1"/>
</dbReference>
<name>A0A6J5PZD3_9CAUD</name>
<dbReference type="GO" id="GO:0006261">
    <property type="term" value="P:DNA-templated DNA replication"/>
    <property type="evidence" value="ECO:0007669"/>
    <property type="project" value="TreeGrafter"/>
</dbReference>
<sequence length="478" mass="55572">MEDKEKHIKKLDLKQNAIKILINSIYGAFGNKWFYFYNPDIAQSITLQGQDLIKFSIKAVNHYFLEKWHLDTELHKLLGIDGYTINKIEDEAAIYTDTDSIYVQFDSAIDSIIGADFSKDEALNICISIDRHRLSNYFDMCFEKYGKVFNTKNRLKFKLENLSETGIWLKKKNYAIRVAYEPNPNYELEPQEKRYLIIKGLEPVKGSYPIWARDNLTELTSFIMDRGKRLDIEKDIIPRLTALKTEAIGLHPDELAFNFNIRVYNKYITSEERLELKKGISIFPRAAAIYNHILIKTGLIEKYPKIREKDKIKFYYCNPETNEGGHDVFAYSPGTYPDEIALLMDIDSQFFSLIIEPINRLLTAMKMSSLDSNLKRAVELVTVKSKKVLTDADIFPLYIVDQETLEYVEVPEKFWKVIGNADAEVAEEDFQEYLGVITQYGLNTTIVPKPELDKYLKRMMKKKEKANPVLELEEEENA</sequence>
<evidence type="ECO:0000256" key="2">
    <source>
        <dbReference type="ARBA" id="ARBA00022679"/>
    </source>
</evidence>
<dbReference type="Pfam" id="PF00136">
    <property type="entry name" value="DNA_pol_B"/>
    <property type="match status" value="1"/>
</dbReference>
<keyword evidence="2" id="KW-0808">Transferase</keyword>
<dbReference type="InterPro" id="IPR043502">
    <property type="entry name" value="DNA/RNA_pol_sf"/>
</dbReference>
<dbReference type="GO" id="GO:0003887">
    <property type="term" value="F:DNA-directed DNA polymerase activity"/>
    <property type="evidence" value="ECO:0007669"/>
    <property type="project" value="UniProtKB-KW"/>
</dbReference>
<evidence type="ECO:0000256" key="3">
    <source>
        <dbReference type="ARBA" id="ARBA00022695"/>
    </source>
</evidence>
<dbReference type="EMBL" id="LR796923">
    <property type="protein sequence ID" value="CAB4175526.1"/>
    <property type="molecule type" value="Genomic_DNA"/>
</dbReference>
<dbReference type="InterPro" id="IPR017964">
    <property type="entry name" value="DNA-dir_DNA_pol_B_CS"/>
</dbReference>
<keyword evidence="5" id="KW-0378">Hydrolase</keyword>
<dbReference type="PANTHER" id="PTHR10322:SF23">
    <property type="entry name" value="DNA POLYMERASE DELTA CATALYTIC SUBUNIT"/>
    <property type="match status" value="1"/>
</dbReference>
<comment type="catalytic activity">
    <reaction evidence="8">
        <text>DNA(n) + a 2'-deoxyribonucleoside 5'-triphosphate = DNA(n+1) + diphosphate</text>
        <dbReference type="Rhea" id="RHEA:22508"/>
        <dbReference type="Rhea" id="RHEA-COMP:17339"/>
        <dbReference type="Rhea" id="RHEA-COMP:17340"/>
        <dbReference type="ChEBI" id="CHEBI:33019"/>
        <dbReference type="ChEBI" id="CHEBI:61560"/>
        <dbReference type="ChEBI" id="CHEBI:173112"/>
        <dbReference type="EC" id="2.7.7.7"/>
    </reaction>
</comment>